<protein>
    <submittedName>
        <fullName evidence="1">Uncharacterized protein</fullName>
    </submittedName>
</protein>
<evidence type="ECO:0000313" key="2">
    <source>
        <dbReference type="Proteomes" id="UP000187485"/>
    </source>
</evidence>
<evidence type="ECO:0000313" key="1">
    <source>
        <dbReference type="EMBL" id="GAV23403.1"/>
    </source>
</evidence>
<sequence length="67" mass="7773">MPKPDSYWSQLLWEIGKGKGCLKTCDNKEVVTNVDRKSDYGGYLIYRENFVTGFKRIEALDKNLKVI</sequence>
<dbReference type="AlphaFoldDB" id="A0A1L8CWX9"/>
<accession>A0A1L8CWX9</accession>
<reference evidence="2" key="1">
    <citation type="submission" date="2016-12" db="EMBL/GenBank/DDBJ databases">
        <title>Draft Genome Sequences od Carboxydothermus pertinax and islandicus, Hydrogenogenic Carboxydotrophic Bacteria.</title>
        <authorList>
            <person name="Fukuyama Y."/>
            <person name="Ohmae K."/>
            <person name="Yoneda Y."/>
            <person name="Yoshida T."/>
            <person name="Sako Y."/>
        </authorList>
    </citation>
    <scope>NUCLEOTIDE SEQUENCE [LARGE SCALE GENOMIC DNA]</scope>
    <source>
        <strain evidence="2">Ug1</strain>
    </source>
</reference>
<dbReference type="STRING" id="870242.cpu_19130"/>
<proteinExistence type="predicted"/>
<dbReference type="EMBL" id="BDJK01000050">
    <property type="protein sequence ID" value="GAV23403.1"/>
    <property type="molecule type" value="Genomic_DNA"/>
</dbReference>
<comment type="caution">
    <text evidence="1">The sequence shown here is derived from an EMBL/GenBank/DDBJ whole genome shotgun (WGS) entry which is preliminary data.</text>
</comment>
<gene>
    <name evidence="1" type="ORF">cpu_19130</name>
</gene>
<dbReference type="Proteomes" id="UP000187485">
    <property type="component" value="Unassembled WGS sequence"/>
</dbReference>
<organism evidence="1 2">
    <name type="scientific">Carboxydothermus pertinax</name>
    <dbReference type="NCBI Taxonomy" id="870242"/>
    <lineage>
        <taxon>Bacteria</taxon>
        <taxon>Bacillati</taxon>
        <taxon>Bacillota</taxon>
        <taxon>Clostridia</taxon>
        <taxon>Thermoanaerobacterales</taxon>
        <taxon>Thermoanaerobacteraceae</taxon>
        <taxon>Carboxydothermus</taxon>
    </lineage>
</organism>
<keyword evidence="2" id="KW-1185">Reference proteome</keyword>
<name>A0A1L8CWX9_9THEO</name>